<accession>I2GDW6</accession>
<dbReference type="Proteomes" id="UP000009309">
    <property type="component" value="Unassembled WGS sequence"/>
</dbReference>
<dbReference type="PANTHER" id="PTHR33164">
    <property type="entry name" value="TRANSCRIPTIONAL REGULATOR, MARR FAMILY"/>
    <property type="match status" value="1"/>
</dbReference>
<evidence type="ECO:0000259" key="1">
    <source>
        <dbReference type="PROSITE" id="PS50995"/>
    </source>
</evidence>
<dbReference type="InterPro" id="IPR000835">
    <property type="entry name" value="HTH_MarR-typ"/>
</dbReference>
<dbReference type="SMART" id="SM00347">
    <property type="entry name" value="HTH_MARR"/>
    <property type="match status" value="1"/>
</dbReference>
<dbReference type="PANTHER" id="PTHR33164:SF43">
    <property type="entry name" value="HTH-TYPE TRANSCRIPTIONAL REPRESSOR YETL"/>
    <property type="match status" value="1"/>
</dbReference>
<name>I2GDW6_9BACT</name>
<feature type="domain" description="HTH marR-type" evidence="1">
    <location>
        <begin position="18"/>
        <end position="154"/>
    </location>
</feature>
<dbReference type="EMBL" id="CAIT01000004">
    <property type="protein sequence ID" value="CCH52090.1"/>
    <property type="molecule type" value="Genomic_DNA"/>
</dbReference>
<proteinExistence type="predicted"/>
<dbReference type="PRINTS" id="PR00598">
    <property type="entry name" value="HTHMARR"/>
</dbReference>
<sequence length="155" mass="18250">MLVIPVNETRHTMNGPFRNQYHRLIANLHRTDGFIINYFQQKLSPHDLSVQQYSVLRRLQDVYPDSLTVSEVKERLADHNSDITRLIDRLVAKNLVVREVDEQNRRRVNLRLTDDANRFVGEVAQEFKDFESIVNHLTDEEVETLNILLDKIRNA</sequence>
<dbReference type="InterPro" id="IPR036388">
    <property type="entry name" value="WH-like_DNA-bd_sf"/>
</dbReference>
<dbReference type="GO" id="GO:0006950">
    <property type="term" value="P:response to stress"/>
    <property type="evidence" value="ECO:0007669"/>
    <property type="project" value="TreeGrafter"/>
</dbReference>
<dbReference type="SUPFAM" id="SSF46785">
    <property type="entry name" value="Winged helix' DNA-binding domain"/>
    <property type="match status" value="1"/>
</dbReference>
<dbReference type="STRING" id="1185876.BN8_01063"/>
<dbReference type="InterPro" id="IPR036390">
    <property type="entry name" value="WH_DNA-bd_sf"/>
</dbReference>
<dbReference type="InterPro" id="IPR039422">
    <property type="entry name" value="MarR/SlyA-like"/>
</dbReference>
<dbReference type="eggNOG" id="COG1846">
    <property type="taxonomic scope" value="Bacteria"/>
</dbReference>
<dbReference type="GO" id="GO:0003700">
    <property type="term" value="F:DNA-binding transcription factor activity"/>
    <property type="evidence" value="ECO:0007669"/>
    <property type="project" value="InterPro"/>
</dbReference>
<gene>
    <name evidence="2" type="ORF">BN8_01063</name>
</gene>
<evidence type="ECO:0000313" key="2">
    <source>
        <dbReference type="EMBL" id="CCH52090.1"/>
    </source>
</evidence>
<dbReference type="AlphaFoldDB" id="I2GDW6"/>
<comment type="caution">
    <text evidence="2">The sequence shown here is derived from an EMBL/GenBank/DDBJ whole genome shotgun (WGS) entry which is preliminary data.</text>
</comment>
<dbReference type="PROSITE" id="PS50995">
    <property type="entry name" value="HTH_MARR_2"/>
    <property type="match status" value="1"/>
</dbReference>
<dbReference type="Gene3D" id="1.10.10.10">
    <property type="entry name" value="Winged helix-like DNA-binding domain superfamily/Winged helix DNA-binding domain"/>
    <property type="match status" value="1"/>
</dbReference>
<keyword evidence="3" id="KW-1185">Reference proteome</keyword>
<evidence type="ECO:0000313" key="3">
    <source>
        <dbReference type="Proteomes" id="UP000009309"/>
    </source>
</evidence>
<protein>
    <submittedName>
        <fullName evidence="2">Transcriptional regulator, MarR family</fullName>
    </submittedName>
</protein>
<reference evidence="2 3" key="1">
    <citation type="journal article" date="2012" name="J. Bacteriol.">
        <title>Genome Sequence of the Filamentous Bacterium Fibrisoma limi BUZ 3T.</title>
        <authorList>
            <person name="Filippini M."/>
            <person name="Qi W."/>
            <person name="Jaenicke S."/>
            <person name="Goesmann A."/>
            <person name="Smits T.H."/>
            <person name="Bagheri H.C."/>
        </authorList>
    </citation>
    <scope>NUCLEOTIDE SEQUENCE [LARGE SCALE GENOMIC DNA]</scope>
    <source>
        <strain evidence="3">BUZ 3T</strain>
    </source>
</reference>
<dbReference type="Pfam" id="PF12802">
    <property type="entry name" value="MarR_2"/>
    <property type="match status" value="1"/>
</dbReference>
<organism evidence="2 3">
    <name type="scientific">Fibrisoma limi BUZ 3</name>
    <dbReference type="NCBI Taxonomy" id="1185876"/>
    <lineage>
        <taxon>Bacteria</taxon>
        <taxon>Pseudomonadati</taxon>
        <taxon>Bacteroidota</taxon>
        <taxon>Cytophagia</taxon>
        <taxon>Cytophagales</taxon>
        <taxon>Spirosomataceae</taxon>
        <taxon>Fibrisoma</taxon>
    </lineage>
</organism>